<proteinExistence type="predicted"/>
<evidence type="ECO:0000313" key="3">
    <source>
        <dbReference type="Proteomes" id="UP001341840"/>
    </source>
</evidence>
<gene>
    <name evidence="2" type="ORF">PIB30_093390</name>
</gene>
<feature type="region of interest" description="Disordered" evidence="1">
    <location>
        <begin position="230"/>
        <end position="259"/>
    </location>
</feature>
<protein>
    <submittedName>
        <fullName evidence="2">Uncharacterized protein</fullName>
    </submittedName>
</protein>
<feature type="compositionally biased region" description="Basic residues" evidence="1">
    <location>
        <begin position="231"/>
        <end position="247"/>
    </location>
</feature>
<dbReference type="Proteomes" id="UP001341840">
    <property type="component" value="Unassembled WGS sequence"/>
</dbReference>
<feature type="non-terminal residue" evidence="2">
    <location>
        <position position="1"/>
    </location>
</feature>
<name>A0ABU6XUG6_9FABA</name>
<keyword evidence="3" id="KW-1185">Reference proteome</keyword>
<accession>A0ABU6XUG6</accession>
<comment type="caution">
    <text evidence="2">The sequence shown here is derived from an EMBL/GenBank/DDBJ whole genome shotgun (WGS) entry which is preliminary data.</text>
</comment>
<sequence>ESLATHGVPSTLTIYSAFEGIKVVLRIRGSIIPHVSRFCEASGKPDSEDVGSKRRPTHNPLFPPIIMVVRSSVSPWSGTPSSVGGRTSPPTGVRTPSPFPGSSPSSWVTFPRTGAPGVPITHFLRLFALVIVKTHKDTAFRVSDFRAFLVTVKIKYLTEGRLSRQFPEGDWCLSATVGDQPWPAHCEYSPQTAPIIFGRFRDSTNKTYTQHQHKRLPATTAIYAAGIATSRKQRRRGKNPKSHKKERKICEGTHVNDDS</sequence>
<feature type="compositionally biased region" description="Basic and acidic residues" evidence="1">
    <location>
        <begin position="248"/>
        <end position="259"/>
    </location>
</feature>
<evidence type="ECO:0000256" key="1">
    <source>
        <dbReference type="SAM" id="MobiDB-lite"/>
    </source>
</evidence>
<feature type="region of interest" description="Disordered" evidence="1">
    <location>
        <begin position="77"/>
        <end position="100"/>
    </location>
</feature>
<evidence type="ECO:0000313" key="2">
    <source>
        <dbReference type="EMBL" id="MED6201286.1"/>
    </source>
</evidence>
<organism evidence="2 3">
    <name type="scientific">Stylosanthes scabra</name>
    <dbReference type="NCBI Taxonomy" id="79078"/>
    <lineage>
        <taxon>Eukaryota</taxon>
        <taxon>Viridiplantae</taxon>
        <taxon>Streptophyta</taxon>
        <taxon>Embryophyta</taxon>
        <taxon>Tracheophyta</taxon>
        <taxon>Spermatophyta</taxon>
        <taxon>Magnoliopsida</taxon>
        <taxon>eudicotyledons</taxon>
        <taxon>Gunneridae</taxon>
        <taxon>Pentapetalae</taxon>
        <taxon>rosids</taxon>
        <taxon>fabids</taxon>
        <taxon>Fabales</taxon>
        <taxon>Fabaceae</taxon>
        <taxon>Papilionoideae</taxon>
        <taxon>50 kb inversion clade</taxon>
        <taxon>dalbergioids sensu lato</taxon>
        <taxon>Dalbergieae</taxon>
        <taxon>Pterocarpus clade</taxon>
        <taxon>Stylosanthes</taxon>
    </lineage>
</organism>
<reference evidence="2 3" key="1">
    <citation type="journal article" date="2023" name="Plants (Basel)">
        <title>Bridging the Gap: Combining Genomics and Transcriptomics Approaches to Understand Stylosanthes scabra, an Orphan Legume from the Brazilian Caatinga.</title>
        <authorList>
            <person name="Ferreira-Neto J.R.C."/>
            <person name="da Silva M.D."/>
            <person name="Binneck E."/>
            <person name="de Melo N.F."/>
            <person name="da Silva R.H."/>
            <person name="de Melo A.L.T.M."/>
            <person name="Pandolfi V."/>
            <person name="Bustamante F.O."/>
            <person name="Brasileiro-Vidal A.C."/>
            <person name="Benko-Iseppon A.M."/>
        </authorList>
    </citation>
    <scope>NUCLEOTIDE SEQUENCE [LARGE SCALE GENOMIC DNA]</scope>
    <source>
        <tissue evidence="2">Leaves</tissue>
    </source>
</reference>
<dbReference type="EMBL" id="JASCZI010213438">
    <property type="protein sequence ID" value="MED6201286.1"/>
    <property type="molecule type" value="Genomic_DNA"/>
</dbReference>